<evidence type="ECO:0000256" key="7">
    <source>
        <dbReference type="ARBA" id="ARBA00023319"/>
    </source>
</evidence>
<name>A0A192CGP0_ECO25</name>
<evidence type="ECO:0000256" key="8">
    <source>
        <dbReference type="RuleBase" id="RU003918"/>
    </source>
</evidence>
<evidence type="ECO:0000256" key="2">
    <source>
        <dbReference type="ARBA" id="ARBA00007399"/>
    </source>
</evidence>
<dbReference type="PROSITE" id="PS00635">
    <property type="entry name" value="PILI_CHAPERONE"/>
    <property type="match status" value="1"/>
</dbReference>
<dbReference type="InterPro" id="IPR013783">
    <property type="entry name" value="Ig-like_fold"/>
</dbReference>
<protein>
    <submittedName>
        <fullName evidence="12">EcpD</fullName>
    </submittedName>
</protein>
<keyword evidence="9" id="KW-0812">Transmembrane</keyword>
<dbReference type="InterPro" id="IPR050643">
    <property type="entry name" value="Periplasmic_pilus_chap"/>
</dbReference>
<evidence type="ECO:0000256" key="9">
    <source>
        <dbReference type="SAM" id="Phobius"/>
    </source>
</evidence>
<keyword evidence="3" id="KW-1029">Fimbrium biogenesis</keyword>
<dbReference type="PATRIC" id="fig|941280.3.peg.3577"/>
<dbReference type="PANTHER" id="PTHR30251">
    <property type="entry name" value="PILUS ASSEMBLY CHAPERONE"/>
    <property type="match status" value="1"/>
</dbReference>
<keyword evidence="9" id="KW-0472">Membrane</keyword>
<evidence type="ECO:0000256" key="4">
    <source>
        <dbReference type="ARBA" id="ARBA00022729"/>
    </source>
</evidence>
<organism evidence="12 13">
    <name type="scientific">Escherichia coli O25b:H4</name>
    <dbReference type="NCBI Taxonomy" id="941280"/>
    <lineage>
        <taxon>Bacteria</taxon>
        <taxon>Pseudomonadati</taxon>
        <taxon>Pseudomonadota</taxon>
        <taxon>Gammaproteobacteria</taxon>
        <taxon>Enterobacterales</taxon>
        <taxon>Enterobacteriaceae</taxon>
        <taxon>Escherichia</taxon>
    </lineage>
</organism>
<keyword evidence="4" id="KW-0732">Signal</keyword>
<dbReference type="Pfam" id="PF02753">
    <property type="entry name" value="PapD_C"/>
    <property type="match status" value="1"/>
</dbReference>
<dbReference type="InterPro" id="IPR001829">
    <property type="entry name" value="Pili_assmbl_chaperone_bac"/>
</dbReference>
<feature type="transmembrane region" description="Helical" evidence="9">
    <location>
        <begin position="31"/>
        <end position="56"/>
    </location>
</feature>
<evidence type="ECO:0000256" key="6">
    <source>
        <dbReference type="ARBA" id="ARBA00023186"/>
    </source>
</evidence>
<evidence type="ECO:0000259" key="11">
    <source>
        <dbReference type="Pfam" id="PF02753"/>
    </source>
</evidence>
<evidence type="ECO:0000256" key="3">
    <source>
        <dbReference type="ARBA" id="ARBA00022558"/>
    </source>
</evidence>
<dbReference type="PRINTS" id="PR00969">
    <property type="entry name" value="CHAPERONPILI"/>
</dbReference>
<dbReference type="InterPro" id="IPR016147">
    <property type="entry name" value="Pili_assmbl_chaperone_N"/>
</dbReference>
<dbReference type="Proteomes" id="UP000183316">
    <property type="component" value="Chromosome"/>
</dbReference>
<evidence type="ECO:0000256" key="1">
    <source>
        <dbReference type="ARBA" id="ARBA00004418"/>
    </source>
</evidence>
<comment type="subcellular location">
    <subcellularLocation>
        <location evidence="1 8">Periplasm</location>
    </subcellularLocation>
</comment>
<dbReference type="SUPFAM" id="SSF49584">
    <property type="entry name" value="Periplasmic chaperone C-domain"/>
    <property type="match status" value="1"/>
</dbReference>
<reference evidence="12 13" key="1">
    <citation type="submission" date="2016-03" db="EMBL/GenBank/DDBJ databases">
        <title>Genome Sequence and Comparative Pathogenic Determinants of Uropathogenic Escherichia coli O25b:H4, a Clinical Isolate from Saudi Arabia.</title>
        <authorList>
            <person name="Alyamani E.A.J."/>
            <person name="Khiyami M.A."/>
            <person name="Booq R.Y."/>
            <person name="Bahwerth F.S."/>
            <person name="Vaisvil B."/>
            <person name="Schmitt D.P."/>
            <person name="Kapatral V."/>
        </authorList>
    </citation>
    <scope>NUCLEOTIDE SEQUENCE [LARGE SCALE GENOMIC DNA]</scope>
    <source>
        <strain evidence="12 13">O25b:H4</strain>
    </source>
</reference>
<feature type="domain" description="Pili assembly chaperone N-terminal" evidence="10">
    <location>
        <begin position="46"/>
        <end position="176"/>
    </location>
</feature>
<sequence>MPTNKKLFTLLYFWAGNTALFSSGDTMLRFVLFFFTLSVSAVVQGSVVIMGTRVVYPATQKSISIRLNNDNESPALVQSWLDDGDAAAPPESVHVPFIITPPIFRMDSKSGQTVRIVYTGESLPKDRESLFYLNVLDIPAKPRAKKDSDNSEQRNNNYLQLAIRSRIKFFFRPAHLKLTPNDAYLKVTWHQEEGRIKAVNPTPYYITYNKIAVDQNKHLTPVEHGGMIPPFSSTVFALKGRTAPASKVSWVIVNDYGGYQQGESVLE</sequence>
<keyword evidence="6 8" id="KW-0143">Chaperone</keyword>
<dbReference type="InterPro" id="IPR036316">
    <property type="entry name" value="Pili_assmbl_chap_C_dom_sf"/>
</dbReference>
<dbReference type="PANTHER" id="PTHR30251:SF2">
    <property type="entry name" value="FIMBRIAL CHAPERONE YADV-RELATED"/>
    <property type="match status" value="1"/>
</dbReference>
<dbReference type="InterPro" id="IPR018046">
    <property type="entry name" value="Pili_assmbl_chaperone_CS"/>
</dbReference>
<evidence type="ECO:0000256" key="5">
    <source>
        <dbReference type="ARBA" id="ARBA00022764"/>
    </source>
</evidence>
<dbReference type="EMBL" id="CP015085">
    <property type="protein sequence ID" value="ANK04866.1"/>
    <property type="molecule type" value="Genomic_DNA"/>
</dbReference>
<dbReference type="AlphaFoldDB" id="A0A192CGP0"/>
<accession>A0A192CGP0</accession>
<dbReference type="Gene3D" id="2.60.40.10">
    <property type="entry name" value="Immunoglobulins"/>
    <property type="match status" value="2"/>
</dbReference>
<gene>
    <name evidence="12" type="ORF">WLH_03605</name>
</gene>
<evidence type="ECO:0000313" key="13">
    <source>
        <dbReference type="Proteomes" id="UP000183316"/>
    </source>
</evidence>
<evidence type="ECO:0000259" key="10">
    <source>
        <dbReference type="Pfam" id="PF00345"/>
    </source>
</evidence>
<dbReference type="SUPFAM" id="SSF49354">
    <property type="entry name" value="PapD-like"/>
    <property type="match status" value="1"/>
</dbReference>
<dbReference type="InterPro" id="IPR008962">
    <property type="entry name" value="PapD-like_sf"/>
</dbReference>
<dbReference type="FunFam" id="2.60.40.10:FF:000458">
    <property type="entry name" value="Molecular chaperone FimC"/>
    <property type="match status" value="1"/>
</dbReference>
<proteinExistence type="inferred from homology"/>
<keyword evidence="7" id="KW-0393">Immunoglobulin domain</keyword>
<evidence type="ECO:0000313" key="12">
    <source>
        <dbReference type="EMBL" id="ANK04866.1"/>
    </source>
</evidence>
<keyword evidence="5" id="KW-0574">Periplasm</keyword>
<dbReference type="InterPro" id="IPR016148">
    <property type="entry name" value="Pili_assmbl_chaperone_C"/>
</dbReference>
<dbReference type="Pfam" id="PF00345">
    <property type="entry name" value="PapD_N"/>
    <property type="match status" value="1"/>
</dbReference>
<comment type="similarity">
    <text evidence="2 8">Belongs to the periplasmic pilus chaperone family.</text>
</comment>
<dbReference type="GO" id="GO:0030288">
    <property type="term" value="C:outer membrane-bounded periplasmic space"/>
    <property type="evidence" value="ECO:0007669"/>
    <property type="project" value="InterPro"/>
</dbReference>
<feature type="domain" description="Pili assembly chaperone C-terminal" evidence="11">
    <location>
        <begin position="199"/>
        <end position="260"/>
    </location>
</feature>
<keyword evidence="9" id="KW-1133">Transmembrane helix</keyword>
<dbReference type="GO" id="GO:0071555">
    <property type="term" value="P:cell wall organization"/>
    <property type="evidence" value="ECO:0007669"/>
    <property type="project" value="InterPro"/>
</dbReference>